<keyword evidence="3" id="KW-1185">Reference proteome</keyword>
<name>A0A2R6NVR9_9APHY</name>
<dbReference type="SUPFAM" id="SSF54695">
    <property type="entry name" value="POZ domain"/>
    <property type="match status" value="1"/>
</dbReference>
<dbReference type="SMART" id="SM00225">
    <property type="entry name" value="BTB"/>
    <property type="match status" value="1"/>
</dbReference>
<dbReference type="Proteomes" id="UP000186601">
    <property type="component" value="Unassembled WGS sequence"/>
</dbReference>
<evidence type="ECO:0000259" key="1">
    <source>
        <dbReference type="PROSITE" id="PS50097"/>
    </source>
</evidence>
<dbReference type="InterPro" id="IPR000210">
    <property type="entry name" value="BTB/POZ_dom"/>
</dbReference>
<dbReference type="OrthoDB" id="2790546at2759"/>
<dbReference type="InterPro" id="IPR011333">
    <property type="entry name" value="SKP1/BTB/POZ_sf"/>
</dbReference>
<gene>
    <name evidence="2" type="ORF">PHLCEN_2v7849</name>
</gene>
<dbReference type="PROSITE" id="PS50097">
    <property type="entry name" value="BTB"/>
    <property type="match status" value="1"/>
</dbReference>
<sequence>MATENKSSLRKIVTASAPFNNPAADLVVRTSDRTQFHVVKAVLAVASPVFADMFSVAVNLPSETDSPSDYNEGTPILNVTESSGTMDTLLRLCYPVDNPEASSDDIDAIIDILAAGKKYEIEVAQTWCMSALKNFVSASHPDHSKFRIFVVAYQWGFEDLMLFVAKCLLTNSMADILSMSIPELTKVDARMFQRLWAYRQKCEIAVIRQAAIDLWLGKWKRPWAPLWIKGISVCRCKQVKVPVFVSENNRIDLFPKVWLCEFLDDVKTAVRARFCLLGQELSTNVEYALRRALPKVAKCSECSSGGRRELRIFAEGLTLAMQQSIDLIDSSKFKFKRKLAQASTL</sequence>
<dbReference type="Gene3D" id="3.30.710.10">
    <property type="entry name" value="Potassium Channel Kv1.1, Chain A"/>
    <property type="match status" value="1"/>
</dbReference>
<protein>
    <recommendedName>
        <fullName evidence="1">BTB domain-containing protein</fullName>
    </recommendedName>
</protein>
<dbReference type="STRING" id="98765.A0A2R6NVR9"/>
<accession>A0A2R6NVR9</accession>
<proteinExistence type="predicted"/>
<reference evidence="2 3" key="1">
    <citation type="submission" date="2018-02" db="EMBL/GenBank/DDBJ databases">
        <title>Genome sequence of the basidiomycete white-rot fungus Phlebia centrifuga.</title>
        <authorList>
            <person name="Granchi Z."/>
            <person name="Peng M."/>
            <person name="de Vries R.P."/>
            <person name="Hilden K."/>
            <person name="Makela M.R."/>
            <person name="Grigoriev I."/>
            <person name="Riley R."/>
        </authorList>
    </citation>
    <scope>NUCLEOTIDE SEQUENCE [LARGE SCALE GENOMIC DNA]</scope>
    <source>
        <strain evidence="2 3">FBCC195</strain>
    </source>
</reference>
<comment type="caution">
    <text evidence="2">The sequence shown here is derived from an EMBL/GenBank/DDBJ whole genome shotgun (WGS) entry which is preliminary data.</text>
</comment>
<organism evidence="2 3">
    <name type="scientific">Hermanssonia centrifuga</name>
    <dbReference type="NCBI Taxonomy" id="98765"/>
    <lineage>
        <taxon>Eukaryota</taxon>
        <taxon>Fungi</taxon>
        <taxon>Dikarya</taxon>
        <taxon>Basidiomycota</taxon>
        <taxon>Agaricomycotina</taxon>
        <taxon>Agaricomycetes</taxon>
        <taxon>Polyporales</taxon>
        <taxon>Meruliaceae</taxon>
        <taxon>Hermanssonia</taxon>
    </lineage>
</organism>
<dbReference type="AlphaFoldDB" id="A0A2R6NVR9"/>
<evidence type="ECO:0000313" key="2">
    <source>
        <dbReference type="EMBL" id="PSR77418.1"/>
    </source>
</evidence>
<feature type="domain" description="BTB" evidence="1">
    <location>
        <begin position="24"/>
        <end position="94"/>
    </location>
</feature>
<dbReference type="EMBL" id="MLYV02000794">
    <property type="protein sequence ID" value="PSR77418.1"/>
    <property type="molecule type" value="Genomic_DNA"/>
</dbReference>
<evidence type="ECO:0000313" key="3">
    <source>
        <dbReference type="Proteomes" id="UP000186601"/>
    </source>
</evidence>
<dbReference type="Pfam" id="PF00651">
    <property type="entry name" value="BTB"/>
    <property type="match status" value="1"/>
</dbReference>
<dbReference type="CDD" id="cd18186">
    <property type="entry name" value="BTB_POZ_ZBTB_KLHL-like"/>
    <property type="match status" value="1"/>
</dbReference>